<name>A0A4Q2UD85_9HYPH</name>
<dbReference type="SUPFAM" id="SSF54909">
    <property type="entry name" value="Dimeric alpha+beta barrel"/>
    <property type="match status" value="1"/>
</dbReference>
<sequence length="111" mass="12712">MFIAMNRFKVVKGEEKAFEDLWLNRESHLDTVPGFVEFHMLKGPERDDHTLYSSHTVWSDRDSFGAWTTSQQFRSAHGGAGSTRQMYLGHPDFEGFDVIQTIESTKRAAAE</sequence>
<dbReference type="InterPro" id="IPR011008">
    <property type="entry name" value="Dimeric_a/b-barrel"/>
</dbReference>
<organism evidence="2 3">
    <name type="scientific">Lichenibacterium minor</name>
    <dbReference type="NCBI Taxonomy" id="2316528"/>
    <lineage>
        <taxon>Bacteria</taxon>
        <taxon>Pseudomonadati</taxon>
        <taxon>Pseudomonadota</taxon>
        <taxon>Alphaproteobacteria</taxon>
        <taxon>Hyphomicrobiales</taxon>
        <taxon>Lichenihabitantaceae</taxon>
        <taxon>Lichenibacterium</taxon>
    </lineage>
</organism>
<protein>
    <submittedName>
        <fullName evidence="2">Antibiotic biosynthesis monooxygenase</fullName>
    </submittedName>
</protein>
<dbReference type="Pfam" id="PF03992">
    <property type="entry name" value="ABM"/>
    <property type="match status" value="1"/>
</dbReference>
<evidence type="ECO:0000259" key="1">
    <source>
        <dbReference type="PROSITE" id="PS51725"/>
    </source>
</evidence>
<gene>
    <name evidence="2" type="ORF">D3273_05140</name>
</gene>
<keyword evidence="3" id="KW-1185">Reference proteome</keyword>
<dbReference type="PANTHER" id="PTHR34474:SF2">
    <property type="entry name" value="SIGNAL TRANSDUCTION PROTEIN TRAP"/>
    <property type="match status" value="1"/>
</dbReference>
<evidence type="ECO:0000313" key="3">
    <source>
        <dbReference type="Proteomes" id="UP000290759"/>
    </source>
</evidence>
<dbReference type="PANTHER" id="PTHR34474">
    <property type="entry name" value="SIGNAL TRANSDUCTION PROTEIN TRAP"/>
    <property type="match status" value="1"/>
</dbReference>
<reference evidence="2 3" key="1">
    <citation type="submission" date="2018-12" db="EMBL/GenBank/DDBJ databases">
        <authorList>
            <person name="Grouzdev D.S."/>
            <person name="Krutkina M.S."/>
        </authorList>
    </citation>
    <scope>NUCLEOTIDE SEQUENCE [LARGE SCALE GENOMIC DNA]</scope>
    <source>
        <strain evidence="2 3">RmlP026</strain>
    </source>
</reference>
<evidence type="ECO:0000313" key="2">
    <source>
        <dbReference type="EMBL" id="RYC33251.1"/>
    </source>
</evidence>
<dbReference type="InterPro" id="IPR007138">
    <property type="entry name" value="ABM_dom"/>
</dbReference>
<dbReference type="Proteomes" id="UP000290759">
    <property type="component" value="Unassembled WGS sequence"/>
</dbReference>
<dbReference type="AlphaFoldDB" id="A0A4Q2UD85"/>
<dbReference type="RefSeq" id="WP_129224161.1">
    <property type="nucleotide sequence ID" value="NZ_QYBB01000003.1"/>
</dbReference>
<keyword evidence="2" id="KW-0560">Oxidoreductase</keyword>
<keyword evidence="2" id="KW-0503">Monooxygenase</keyword>
<dbReference type="Gene3D" id="3.30.70.100">
    <property type="match status" value="1"/>
</dbReference>
<dbReference type="GO" id="GO:0004497">
    <property type="term" value="F:monooxygenase activity"/>
    <property type="evidence" value="ECO:0007669"/>
    <property type="project" value="UniProtKB-KW"/>
</dbReference>
<accession>A0A4Q2UD85</accession>
<feature type="domain" description="ABM" evidence="1">
    <location>
        <begin position="2"/>
        <end position="93"/>
    </location>
</feature>
<dbReference type="EMBL" id="QYBB01000003">
    <property type="protein sequence ID" value="RYC33251.1"/>
    <property type="molecule type" value="Genomic_DNA"/>
</dbReference>
<dbReference type="PROSITE" id="PS51725">
    <property type="entry name" value="ABM"/>
    <property type="match status" value="1"/>
</dbReference>
<dbReference type="InterPro" id="IPR050404">
    <property type="entry name" value="Heme-degrading_MO"/>
</dbReference>
<comment type="caution">
    <text evidence="2">The sequence shown here is derived from an EMBL/GenBank/DDBJ whole genome shotgun (WGS) entry which is preliminary data.</text>
</comment>
<reference evidence="2 3" key="2">
    <citation type="submission" date="2019-02" db="EMBL/GenBank/DDBJ databases">
        <title>'Lichenibacterium ramalinii' gen. nov. sp. nov., 'Lichenibacterium minor' gen. nov. sp. nov.</title>
        <authorList>
            <person name="Pankratov T."/>
        </authorList>
    </citation>
    <scope>NUCLEOTIDE SEQUENCE [LARGE SCALE GENOMIC DNA]</scope>
    <source>
        <strain evidence="2 3">RmlP026</strain>
    </source>
</reference>
<dbReference type="OrthoDB" id="9798115at2"/>
<proteinExistence type="predicted"/>